<evidence type="ECO:0000313" key="1">
    <source>
        <dbReference type="EMBL" id="MBZ0161021.1"/>
    </source>
</evidence>
<name>A0AAJ1AKR8_9BACT</name>
<reference evidence="1 2" key="1">
    <citation type="journal article" date="2021" name="bioRxiv">
        <title>Unraveling nitrogen, sulfur and carbon metabolic pathways and microbial community transcriptional responses to substrate deprivation and toxicity stresses in a bioreactor mimicking anoxic brackish coastal sediment conditions.</title>
        <authorList>
            <person name="Martins P.D."/>
            <person name="Echeveste M.J."/>
            <person name="Arshad A."/>
            <person name="Kurth J."/>
            <person name="Ouboter H."/>
            <person name="Jetten M.S.M."/>
            <person name="Welte C.U."/>
        </authorList>
    </citation>
    <scope>NUCLEOTIDE SEQUENCE [LARGE SCALE GENOMIC DNA]</scope>
    <source>
        <strain evidence="1">MAG_38</strain>
    </source>
</reference>
<gene>
    <name evidence="1" type="ORF">K8G79_12970</name>
</gene>
<dbReference type="Proteomes" id="UP001197609">
    <property type="component" value="Unassembled WGS sequence"/>
</dbReference>
<protein>
    <submittedName>
        <fullName evidence="1">DUF2442 domain-containing protein</fullName>
    </submittedName>
</protein>
<dbReference type="InterPro" id="IPR036782">
    <property type="entry name" value="NE0471-like_N"/>
</dbReference>
<dbReference type="Gene3D" id="3.30.2020.10">
    <property type="entry name" value="NE0471-like N-terminal domain"/>
    <property type="match status" value="1"/>
</dbReference>
<dbReference type="EMBL" id="JAIOIU010000164">
    <property type="protein sequence ID" value="MBZ0161021.1"/>
    <property type="molecule type" value="Genomic_DNA"/>
</dbReference>
<comment type="caution">
    <text evidence="1">The sequence shown here is derived from an EMBL/GenBank/DDBJ whole genome shotgun (WGS) entry which is preliminary data.</text>
</comment>
<sequence length="81" mass="9471">MIPKVVEARYTHDFTIHIRFEDGTEGDVNLREELYGEIFEPLKDIAVFKTFTVHPDFHTLCWPNGADFAPEFLYEKIQIPA</sequence>
<evidence type="ECO:0000313" key="2">
    <source>
        <dbReference type="Proteomes" id="UP001197609"/>
    </source>
</evidence>
<accession>A0AAJ1AKR8</accession>
<organism evidence="1 2">
    <name type="scientific">Candidatus Methylomirabilis tolerans</name>
    <dbReference type="NCBI Taxonomy" id="3123416"/>
    <lineage>
        <taxon>Bacteria</taxon>
        <taxon>Candidatus Methylomirabilota</taxon>
        <taxon>Candidatus Methylomirabilia</taxon>
        <taxon>Candidatus Methylomirabilales</taxon>
        <taxon>Candidatus Methylomirabilaceae</taxon>
        <taxon>Candidatus Methylomirabilis</taxon>
    </lineage>
</organism>
<dbReference type="AlphaFoldDB" id="A0AAJ1AKR8"/>
<proteinExistence type="predicted"/>
<dbReference type="InterPro" id="IPR018841">
    <property type="entry name" value="DUF2442"/>
</dbReference>
<dbReference type="SUPFAM" id="SSF143880">
    <property type="entry name" value="NE0471 N-terminal domain-like"/>
    <property type="match status" value="1"/>
</dbReference>
<dbReference type="Pfam" id="PF10387">
    <property type="entry name" value="DUF2442"/>
    <property type="match status" value="1"/>
</dbReference>